<feature type="transmembrane region" description="Helical" evidence="6">
    <location>
        <begin position="454"/>
        <end position="476"/>
    </location>
</feature>
<evidence type="ECO:0000259" key="8">
    <source>
        <dbReference type="Pfam" id="PF04893"/>
    </source>
</evidence>
<dbReference type="Pfam" id="PF04893">
    <property type="entry name" value="Yip1"/>
    <property type="match status" value="1"/>
</dbReference>
<dbReference type="Proteomes" id="UP000679779">
    <property type="component" value="Unassembled WGS sequence"/>
</dbReference>
<dbReference type="InterPro" id="IPR006977">
    <property type="entry name" value="Yip1_dom"/>
</dbReference>
<dbReference type="InterPro" id="IPR001258">
    <property type="entry name" value="NHL_repeat"/>
</dbReference>
<dbReference type="SUPFAM" id="SSF48452">
    <property type="entry name" value="TPR-like"/>
    <property type="match status" value="1"/>
</dbReference>
<evidence type="ECO:0000256" key="1">
    <source>
        <dbReference type="ARBA" id="ARBA00004141"/>
    </source>
</evidence>
<keyword evidence="3" id="KW-0677">Repeat</keyword>
<organism evidence="9 10">
    <name type="scientific">Paenibacillus albilobatus</name>
    <dbReference type="NCBI Taxonomy" id="2716884"/>
    <lineage>
        <taxon>Bacteria</taxon>
        <taxon>Bacillati</taxon>
        <taxon>Bacillota</taxon>
        <taxon>Bacilli</taxon>
        <taxon>Bacillales</taxon>
        <taxon>Paenibacillaceae</taxon>
        <taxon>Paenibacillus</taxon>
    </lineage>
</organism>
<dbReference type="Gene3D" id="2.120.10.30">
    <property type="entry name" value="TolB, C-terminal domain"/>
    <property type="match status" value="1"/>
</dbReference>
<dbReference type="InterPro" id="IPR011042">
    <property type="entry name" value="6-blade_b-propeller_TolB-like"/>
</dbReference>
<sequence length="695" mass="78407">MGVRKWAAWLLALALLAVGTPVKAEVPDHGYNYSYWREAEPAPYPYLAETTIYGSDLGIGHWNEPQDVFVDEDRDIFIADTGNNRIVHLDEKGKLLGVISAFDNGGKKDTFNKPSGVYVDRTNRHLFVADTQNGRVVEMERSGRLIRMYGPPVSSIIPKGFQYFPLKVAVDKTQRLYVIAQGAYEGIMEFDAKGNFRGYVGTNKVRFSPVDLFWKRFSTKEQSSQMQLFLPIEFANMDLDDKGFIYAVSSEVNAVRPLKRINPGGEDVLRREGYFDPAGDVSAVQVDAAKQKTIQNAGSSTFVDVIYDKSGIYSGLDSKRNRIFAYNGDGNMLYQFGGVGMSENRFQKPTAMAMLGDRMVVLDAGMNRLTVFAPTRYGSLIRAGVEAQYNGKDDEAAKDWEEVLKLNANFDIAYIGIGKSLLQQGENKQAMEYFKNGNNRKYYSEALNRYRSEYLWNHFGTAMTVVLGTAGALLALRIVRARRRVAVHYTDTAAWRMPLRTIVRPFSGFWELKYENKGKVAIAVFILLMLVVTMILKRQYAGFIVNFNKPSEFSSVDELKYIVLPFLLFCVSNWSLTTLMDGEGKFKEIVMAAGYAALPLVIIFLPQTGVSNFMTEAESPFYYLLDSIAYLWFAWLLFVGTMTVHQYSIGKTVATLFLTVLVMAFIVFLGILCFSLVQQMATFVQALYREIIVRL</sequence>
<reference evidence="9" key="1">
    <citation type="submission" date="2021-03" db="EMBL/GenBank/DDBJ databases">
        <title>Antimicrobial resistance genes in bacteria isolated from Japanese honey, and their potential for conferring macrolide and lincosamide resistance in the American foulbrood pathogen Paenibacillus larvae.</title>
        <authorList>
            <person name="Okamoto M."/>
            <person name="Kumagai M."/>
            <person name="Kanamori H."/>
            <person name="Takamatsu D."/>
        </authorList>
    </citation>
    <scope>NUCLEOTIDE SEQUENCE</scope>
    <source>
        <strain evidence="9">J2TS6</strain>
    </source>
</reference>
<comment type="caution">
    <text evidence="9">The sequence shown here is derived from an EMBL/GenBank/DDBJ whole genome shotgun (WGS) entry which is preliminary data.</text>
</comment>
<evidence type="ECO:0000256" key="4">
    <source>
        <dbReference type="ARBA" id="ARBA00022989"/>
    </source>
</evidence>
<name>A0A920CDR7_9BACL</name>
<feature type="domain" description="Yip1" evidence="8">
    <location>
        <begin position="501"/>
        <end position="669"/>
    </location>
</feature>
<feature type="transmembrane region" description="Helical" evidence="6">
    <location>
        <begin position="656"/>
        <end position="677"/>
    </location>
</feature>
<dbReference type="InterPro" id="IPR011990">
    <property type="entry name" value="TPR-like_helical_dom_sf"/>
</dbReference>
<accession>A0A920CDR7</accession>
<keyword evidence="4 6" id="KW-1133">Transmembrane helix</keyword>
<evidence type="ECO:0000256" key="2">
    <source>
        <dbReference type="ARBA" id="ARBA00022692"/>
    </source>
</evidence>
<feature type="chain" id="PRO_5037748965" description="Yip1 domain-containing protein" evidence="7">
    <location>
        <begin position="25"/>
        <end position="695"/>
    </location>
</feature>
<evidence type="ECO:0000313" key="9">
    <source>
        <dbReference type="EMBL" id="GIO34093.1"/>
    </source>
</evidence>
<evidence type="ECO:0000256" key="7">
    <source>
        <dbReference type="SAM" id="SignalP"/>
    </source>
</evidence>
<feature type="transmembrane region" description="Helical" evidence="6">
    <location>
        <begin position="621"/>
        <end position="644"/>
    </location>
</feature>
<dbReference type="Gene3D" id="1.25.40.10">
    <property type="entry name" value="Tetratricopeptide repeat domain"/>
    <property type="match status" value="1"/>
</dbReference>
<proteinExistence type="predicted"/>
<comment type="subcellular location">
    <subcellularLocation>
        <location evidence="1">Membrane</location>
        <topology evidence="1">Multi-pass membrane protein</topology>
    </subcellularLocation>
</comment>
<evidence type="ECO:0000313" key="10">
    <source>
        <dbReference type="Proteomes" id="UP000679779"/>
    </source>
</evidence>
<dbReference type="CDD" id="cd05819">
    <property type="entry name" value="NHL"/>
    <property type="match status" value="1"/>
</dbReference>
<protein>
    <recommendedName>
        <fullName evidence="8">Yip1 domain-containing protein</fullName>
    </recommendedName>
</protein>
<feature type="signal peptide" evidence="7">
    <location>
        <begin position="1"/>
        <end position="24"/>
    </location>
</feature>
<feature type="transmembrane region" description="Helical" evidence="6">
    <location>
        <begin position="520"/>
        <end position="539"/>
    </location>
</feature>
<keyword evidence="10" id="KW-1185">Reference proteome</keyword>
<dbReference type="SUPFAM" id="SSF101898">
    <property type="entry name" value="NHL repeat"/>
    <property type="match status" value="1"/>
</dbReference>
<dbReference type="RefSeq" id="WP_160043410.1">
    <property type="nucleotide sequence ID" value="NZ_BORQ01000008.1"/>
</dbReference>
<keyword evidence="2 6" id="KW-0812">Transmembrane</keyword>
<dbReference type="AlphaFoldDB" id="A0A920CDR7"/>
<dbReference type="GO" id="GO:0016020">
    <property type="term" value="C:membrane"/>
    <property type="evidence" value="ECO:0007669"/>
    <property type="project" value="UniProtKB-SubCell"/>
</dbReference>
<evidence type="ECO:0000256" key="5">
    <source>
        <dbReference type="ARBA" id="ARBA00023136"/>
    </source>
</evidence>
<keyword evidence="7" id="KW-0732">Signal</keyword>
<evidence type="ECO:0000256" key="6">
    <source>
        <dbReference type="SAM" id="Phobius"/>
    </source>
</evidence>
<evidence type="ECO:0000256" key="3">
    <source>
        <dbReference type="ARBA" id="ARBA00022737"/>
    </source>
</evidence>
<gene>
    <name evidence="9" type="ORF">J2TS6_52340</name>
</gene>
<feature type="transmembrane region" description="Helical" evidence="6">
    <location>
        <begin position="589"/>
        <end position="609"/>
    </location>
</feature>
<feature type="transmembrane region" description="Helical" evidence="6">
    <location>
        <begin position="559"/>
        <end position="577"/>
    </location>
</feature>
<dbReference type="PANTHER" id="PTHR24104">
    <property type="entry name" value="E3 UBIQUITIN-PROTEIN LIGASE NHLRC1-RELATED"/>
    <property type="match status" value="1"/>
</dbReference>
<keyword evidence="5 6" id="KW-0472">Membrane</keyword>
<dbReference type="EMBL" id="BORQ01000008">
    <property type="protein sequence ID" value="GIO34093.1"/>
    <property type="molecule type" value="Genomic_DNA"/>
</dbReference>
<dbReference type="Pfam" id="PF01436">
    <property type="entry name" value="NHL"/>
    <property type="match status" value="1"/>
</dbReference>
<dbReference type="InterPro" id="IPR050952">
    <property type="entry name" value="TRIM-NHL_E3_ligases"/>
</dbReference>